<organism evidence="1 2">
    <name type="scientific">Flavobacterium araucananum</name>
    <dbReference type="NCBI Taxonomy" id="946678"/>
    <lineage>
        <taxon>Bacteria</taxon>
        <taxon>Pseudomonadati</taxon>
        <taxon>Bacteroidota</taxon>
        <taxon>Flavobacteriia</taxon>
        <taxon>Flavobacteriales</taxon>
        <taxon>Flavobacteriaceae</taxon>
        <taxon>Flavobacterium</taxon>
    </lineage>
</organism>
<dbReference type="OrthoDB" id="3078278at2"/>
<comment type="caution">
    <text evidence="1">The sequence shown here is derived from an EMBL/GenBank/DDBJ whole genome shotgun (WGS) entry which is preliminary data.</text>
</comment>
<dbReference type="Gene3D" id="3.40.50.150">
    <property type="entry name" value="Vaccinia Virus protein VP39"/>
    <property type="match status" value="1"/>
</dbReference>
<keyword evidence="2" id="KW-1185">Reference proteome</keyword>
<gene>
    <name evidence="1" type="ORF">B0A64_11675</name>
</gene>
<dbReference type="EMBL" id="MUGS01000017">
    <property type="protein sequence ID" value="OXG06189.1"/>
    <property type="molecule type" value="Genomic_DNA"/>
</dbReference>
<evidence type="ECO:0000313" key="2">
    <source>
        <dbReference type="Proteomes" id="UP000214684"/>
    </source>
</evidence>
<evidence type="ECO:0000313" key="1">
    <source>
        <dbReference type="EMBL" id="OXG06189.1"/>
    </source>
</evidence>
<reference evidence="1 2" key="1">
    <citation type="submission" date="2016-11" db="EMBL/GenBank/DDBJ databases">
        <title>Whole genomes of Flavobacteriaceae.</title>
        <authorList>
            <person name="Stine C."/>
            <person name="Li C."/>
            <person name="Tadesse D."/>
        </authorList>
    </citation>
    <scope>NUCLEOTIDE SEQUENCE [LARGE SCALE GENOMIC DNA]</scope>
    <source>
        <strain evidence="1 2">DSM 24704</strain>
    </source>
</reference>
<dbReference type="SUPFAM" id="SSF53335">
    <property type="entry name" value="S-adenosyl-L-methionine-dependent methyltransferases"/>
    <property type="match status" value="1"/>
</dbReference>
<dbReference type="Proteomes" id="UP000214684">
    <property type="component" value="Unassembled WGS sequence"/>
</dbReference>
<name>A0A227P8H4_9FLAO</name>
<dbReference type="InterPro" id="IPR029063">
    <property type="entry name" value="SAM-dependent_MTases_sf"/>
</dbReference>
<protein>
    <submittedName>
        <fullName evidence="1">Uncharacterized protein</fullName>
    </submittedName>
</protein>
<sequence length="380" mass="45141">MKKIELYKEWLISNDFHYQRFDTLVSVLTKYIQKKLDDENFANEVASKFSDVIKSCDEIDYEEDSTAVAYAIIHFLPRYHRFQMTFDTLLEKNLIPIKNNRPINILDIGTGPGPTLFALSDLYLSLKLFGQDNNIYKLKNQEYIPDYVERSSGFRNWLHHFTEIANWLSNVEHKWIVPYHHGNFHDFNNIKFDENYLNHSSNYDGDQIIESRTKKYRFDMVLLSNFLTQVSQVDDLSEELQNCMRFMRDKGKLIVVGANGSVNSNKDYAEIYETLKNIILNGKYSNHLFQSKAEYLEILDNKQSFYCNDRYGTRIKDFNKIVLEILIKHNALEKIGDEFRSTFEKSTLDDYKYQYKWQFHIFEKHGVPKHGYSKVTYNPR</sequence>
<dbReference type="RefSeq" id="WP_089479701.1">
    <property type="nucleotide sequence ID" value="NZ_MUGS01000017.1"/>
</dbReference>
<accession>A0A227P8H4</accession>
<dbReference type="AlphaFoldDB" id="A0A227P8H4"/>
<proteinExistence type="predicted"/>